<organism evidence="5 6">
    <name type="scientific">Kribbella shirazensis</name>
    <dbReference type="NCBI Taxonomy" id="1105143"/>
    <lineage>
        <taxon>Bacteria</taxon>
        <taxon>Bacillati</taxon>
        <taxon>Actinomycetota</taxon>
        <taxon>Actinomycetes</taxon>
        <taxon>Propionibacteriales</taxon>
        <taxon>Kribbellaceae</taxon>
        <taxon>Kribbella</taxon>
    </lineage>
</organism>
<dbReference type="InterPro" id="IPR044119">
    <property type="entry name" value="Adenylation_LigC-like"/>
</dbReference>
<evidence type="ECO:0000256" key="2">
    <source>
        <dbReference type="ARBA" id="ARBA00022598"/>
    </source>
</evidence>
<dbReference type="GO" id="GO:0006310">
    <property type="term" value="P:DNA recombination"/>
    <property type="evidence" value="ECO:0007669"/>
    <property type="project" value="InterPro"/>
</dbReference>
<dbReference type="InterPro" id="IPR012340">
    <property type="entry name" value="NA-bd_OB-fold"/>
</dbReference>
<accession>A0A7X6A2P0</accession>
<name>A0A7X6A2P0_9ACTN</name>
<evidence type="ECO:0000259" key="4">
    <source>
        <dbReference type="PROSITE" id="PS50160"/>
    </source>
</evidence>
<comment type="caution">
    <text evidence="5">The sequence shown here is derived from an EMBL/GenBank/DDBJ whole genome shotgun (WGS) entry which is preliminary data.</text>
</comment>
<evidence type="ECO:0000256" key="3">
    <source>
        <dbReference type="ARBA" id="ARBA00034003"/>
    </source>
</evidence>
<dbReference type="GO" id="GO:0005524">
    <property type="term" value="F:ATP binding"/>
    <property type="evidence" value="ECO:0007669"/>
    <property type="project" value="InterPro"/>
</dbReference>
<dbReference type="CDD" id="cd07905">
    <property type="entry name" value="Adenylation_DNA_ligase_LigC"/>
    <property type="match status" value="1"/>
</dbReference>
<dbReference type="AlphaFoldDB" id="A0A7X6A2P0"/>
<dbReference type="PROSITE" id="PS00697">
    <property type="entry name" value="DNA_LIGASE_A1"/>
    <property type="match status" value="1"/>
</dbReference>
<evidence type="ECO:0000313" key="5">
    <source>
        <dbReference type="EMBL" id="NIK58429.1"/>
    </source>
</evidence>
<dbReference type="PANTHER" id="PTHR45674">
    <property type="entry name" value="DNA LIGASE 1/3 FAMILY MEMBER"/>
    <property type="match status" value="1"/>
</dbReference>
<dbReference type="PANTHER" id="PTHR45674:SF4">
    <property type="entry name" value="DNA LIGASE 1"/>
    <property type="match status" value="1"/>
</dbReference>
<proteinExistence type="inferred from homology"/>
<comment type="catalytic activity">
    <reaction evidence="3">
        <text>ATP + (deoxyribonucleotide)n-3'-hydroxyl + 5'-phospho-(deoxyribonucleotide)m = (deoxyribonucleotide)n+m + AMP + diphosphate.</text>
        <dbReference type="EC" id="6.5.1.1"/>
    </reaction>
</comment>
<dbReference type="InterPro" id="IPR016059">
    <property type="entry name" value="DNA_ligase_ATP-dep_CS"/>
</dbReference>
<dbReference type="InterPro" id="IPR050191">
    <property type="entry name" value="ATP-dep_DNA_ligase"/>
</dbReference>
<dbReference type="Gene3D" id="3.30.470.30">
    <property type="entry name" value="DNA ligase/mRNA capping enzyme"/>
    <property type="match status" value="1"/>
</dbReference>
<gene>
    <name evidence="5" type="ORF">BJY22_004146</name>
</gene>
<protein>
    <submittedName>
        <fullName evidence="5">ATP-dependent DNA ligase</fullName>
    </submittedName>
</protein>
<dbReference type="PROSITE" id="PS00333">
    <property type="entry name" value="DNA_LIGASE_A2"/>
    <property type="match status" value="1"/>
</dbReference>
<feature type="domain" description="ATP-dependent DNA ligase family profile" evidence="4">
    <location>
        <begin position="124"/>
        <end position="244"/>
    </location>
</feature>
<dbReference type="InterPro" id="IPR012310">
    <property type="entry name" value="DNA_ligase_ATP-dep_cent"/>
</dbReference>
<dbReference type="Pfam" id="PF01068">
    <property type="entry name" value="DNA_ligase_A_M"/>
    <property type="match status" value="1"/>
</dbReference>
<dbReference type="EMBL" id="JAASRO010000001">
    <property type="protein sequence ID" value="NIK58429.1"/>
    <property type="molecule type" value="Genomic_DNA"/>
</dbReference>
<dbReference type="PROSITE" id="PS50160">
    <property type="entry name" value="DNA_LIGASE_A3"/>
    <property type="match status" value="1"/>
</dbReference>
<evidence type="ECO:0000256" key="1">
    <source>
        <dbReference type="ARBA" id="ARBA00007572"/>
    </source>
</evidence>
<dbReference type="Proteomes" id="UP000555407">
    <property type="component" value="Unassembled WGS sequence"/>
</dbReference>
<sequence length="331" mass="36367">MGTLAADLVGPVGLELSRAVQELPGPHGMPGGPRFELKWDGFRAGAVVRGGEVRLWSRNGKDFTAKFPDVQKALVRQADVDCVLDGELVVWDGQRLDFDALQQRMVNSVATVRTRLAPERPASFIVFDVLAVDSVDVRPLRWTARRSRLESLAKDWRPPLQLSPVTDDPAEAREWLAAFKSSGVEGLVAKGASTRYQPGRRDWVKVKYRDTVEVIVGAVTGSLKHPEVLVVGRYRGKELEVVGRTVKLKPDQGAAIAPLLKPAGARHPWPDEVSTHWGRGSKTPIIKVRPSVVVEVAADAALQAGHYRHPLRLVRHRTDLAPDDVETLPGD</sequence>
<keyword evidence="2 5" id="KW-0436">Ligase</keyword>
<dbReference type="RefSeq" id="WP_167209219.1">
    <property type="nucleotide sequence ID" value="NZ_JAASRO010000001.1"/>
</dbReference>
<comment type="similarity">
    <text evidence="1">Belongs to the ATP-dependent DNA ligase family.</text>
</comment>
<reference evidence="5 6" key="1">
    <citation type="submission" date="2020-03" db="EMBL/GenBank/DDBJ databases">
        <title>Sequencing the genomes of 1000 actinobacteria strains.</title>
        <authorList>
            <person name="Klenk H.-P."/>
        </authorList>
    </citation>
    <scope>NUCLEOTIDE SEQUENCE [LARGE SCALE GENOMIC DNA]</scope>
    <source>
        <strain evidence="5 6">DSM 45490</strain>
    </source>
</reference>
<dbReference type="GO" id="GO:0006281">
    <property type="term" value="P:DNA repair"/>
    <property type="evidence" value="ECO:0007669"/>
    <property type="project" value="InterPro"/>
</dbReference>
<keyword evidence="6" id="KW-1185">Reference proteome</keyword>
<dbReference type="SUPFAM" id="SSF56091">
    <property type="entry name" value="DNA ligase/mRNA capping enzyme, catalytic domain"/>
    <property type="match status" value="1"/>
</dbReference>
<dbReference type="Gene3D" id="2.40.50.140">
    <property type="entry name" value="Nucleic acid-binding proteins"/>
    <property type="match status" value="1"/>
</dbReference>
<evidence type="ECO:0000313" key="6">
    <source>
        <dbReference type="Proteomes" id="UP000555407"/>
    </source>
</evidence>
<dbReference type="GO" id="GO:0003910">
    <property type="term" value="F:DNA ligase (ATP) activity"/>
    <property type="evidence" value="ECO:0007669"/>
    <property type="project" value="UniProtKB-EC"/>
</dbReference>